<sequence length="190" mass="22217">MPPRIDLLKKHVLGKTFKRQKECYSADITKYAPYVVPSRKPKKVYCAVTKMVLNLDPIEIEKHMKGKVYKRKIEAFEKKLERMKANAPDKDATELIRGEEEESGDGEEEIEEEVEEEVEKEGDEEGGEEEEEDQEEEDQEEEDQEEDDDKAVPKEAPLPLPRRNRPRPNKKKRRKSAHKSQPTAKRTKKE</sequence>
<accession>A0A6B2LJ53</accession>
<dbReference type="EMBL" id="GIBP01008056">
    <property type="protein sequence ID" value="NDV37025.1"/>
    <property type="molecule type" value="Transcribed_RNA"/>
</dbReference>
<dbReference type="Pfam" id="PF05477">
    <property type="entry name" value="SURF2"/>
    <property type="match status" value="1"/>
</dbReference>
<dbReference type="AlphaFoldDB" id="A0A6B2LJ53"/>
<dbReference type="InterPro" id="IPR008833">
    <property type="entry name" value="Surf2"/>
</dbReference>
<feature type="compositionally biased region" description="Acidic residues" evidence="1">
    <location>
        <begin position="99"/>
        <end position="149"/>
    </location>
</feature>
<dbReference type="PANTHER" id="PTHR34348:SF1">
    <property type="entry name" value="SURFEIT LOCUS PROTEIN 2"/>
    <property type="match status" value="1"/>
</dbReference>
<organism evidence="2">
    <name type="scientific">Arcella intermedia</name>
    <dbReference type="NCBI Taxonomy" id="1963864"/>
    <lineage>
        <taxon>Eukaryota</taxon>
        <taxon>Amoebozoa</taxon>
        <taxon>Tubulinea</taxon>
        <taxon>Elardia</taxon>
        <taxon>Arcellinida</taxon>
        <taxon>Sphaerothecina</taxon>
        <taxon>Arcellidae</taxon>
        <taxon>Arcella</taxon>
    </lineage>
</organism>
<proteinExistence type="predicted"/>
<evidence type="ECO:0000313" key="2">
    <source>
        <dbReference type="EMBL" id="NDV37025.1"/>
    </source>
</evidence>
<protein>
    <submittedName>
        <fullName evidence="2">Uncharacterized protein</fullName>
    </submittedName>
</protein>
<feature type="region of interest" description="Disordered" evidence="1">
    <location>
        <begin position="81"/>
        <end position="190"/>
    </location>
</feature>
<dbReference type="PANTHER" id="PTHR34348">
    <property type="entry name" value="SURFEIT LOCUS PROTEIN 2"/>
    <property type="match status" value="1"/>
</dbReference>
<feature type="compositionally biased region" description="Basic and acidic residues" evidence="1">
    <location>
        <begin position="81"/>
        <end position="98"/>
    </location>
</feature>
<reference evidence="2" key="1">
    <citation type="journal article" date="2020" name="J. Eukaryot. Microbiol.">
        <title>De novo Sequencing, Assembly and Annotation of the Transcriptome for the Free-Living Testate Amoeba Arcella intermedia.</title>
        <authorList>
            <person name="Ribeiro G.M."/>
            <person name="Porfirio-Sousa A.L."/>
            <person name="Maurer-Alcala X.X."/>
            <person name="Katz L.A."/>
            <person name="Lahr D.J.G."/>
        </authorList>
    </citation>
    <scope>NUCLEOTIDE SEQUENCE</scope>
</reference>
<evidence type="ECO:0000256" key="1">
    <source>
        <dbReference type="SAM" id="MobiDB-lite"/>
    </source>
</evidence>
<feature type="compositionally biased region" description="Basic residues" evidence="1">
    <location>
        <begin position="162"/>
        <end position="178"/>
    </location>
</feature>
<name>A0A6B2LJ53_9EUKA</name>